<sequence length="208" mass="22353">MGPHQRPPSPTIAGHTLSDVLHIRCGPAGHERTLGVPVDDGACVVDRHGVDLAHVASGRGRTTPVRAHQGLGGTTEEGLRLLVFDAQEKHASGTRGNDIQALGGGECSRRDEQDATMYRQTTARERPPGMIYRSGHHWHPEPPSGSRTAYCTLGAAEGGTFARYARTSVTDIDIKGEGIPRRPEMCKDRSLSADGTPGNSNPRLARRR</sequence>
<reference evidence="1" key="1">
    <citation type="submission" date="2022-08" db="EMBL/GenBank/DDBJ databases">
        <title>Genome Sequence of Pycnoporus sanguineus.</title>
        <authorList>
            <person name="Buettner E."/>
        </authorList>
    </citation>
    <scope>NUCLEOTIDE SEQUENCE</scope>
    <source>
        <strain evidence="1">CG-C14</strain>
    </source>
</reference>
<organism evidence="1 2">
    <name type="scientific">Trametes sanguinea</name>
    <dbReference type="NCBI Taxonomy" id="158606"/>
    <lineage>
        <taxon>Eukaryota</taxon>
        <taxon>Fungi</taxon>
        <taxon>Dikarya</taxon>
        <taxon>Basidiomycota</taxon>
        <taxon>Agaricomycotina</taxon>
        <taxon>Agaricomycetes</taxon>
        <taxon>Polyporales</taxon>
        <taxon>Polyporaceae</taxon>
        <taxon>Trametes</taxon>
    </lineage>
</organism>
<name>A0ACC1N7H3_9APHY</name>
<accession>A0ACC1N7H3</accession>
<gene>
    <name evidence="1" type="ORF">NUW54_g11896</name>
</gene>
<evidence type="ECO:0000313" key="1">
    <source>
        <dbReference type="EMBL" id="KAJ2974426.1"/>
    </source>
</evidence>
<proteinExistence type="predicted"/>
<dbReference type="EMBL" id="JANSHE010004828">
    <property type="protein sequence ID" value="KAJ2974426.1"/>
    <property type="molecule type" value="Genomic_DNA"/>
</dbReference>
<protein>
    <submittedName>
        <fullName evidence="1">Uncharacterized protein</fullName>
    </submittedName>
</protein>
<dbReference type="Proteomes" id="UP001144978">
    <property type="component" value="Unassembled WGS sequence"/>
</dbReference>
<evidence type="ECO:0000313" key="2">
    <source>
        <dbReference type="Proteomes" id="UP001144978"/>
    </source>
</evidence>
<comment type="caution">
    <text evidence="1">The sequence shown here is derived from an EMBL/GenBank/DDBJ whole genome shotgun (WGS) entry which is preliminary data.</text>
</comment>
<keyword evidence="2" id="KW-1185">Reference proteome</keyword>